<sequence>MLSAKEAAGNSFANGSTINGATKVLCQHTGGTAGIISVFNAAGTVGYTCNLGALGSGDATIILAKKSTDVMSANQGS</sequence>
<evidence type="ECO:0000313" key="1">
    <source>
        <dbReference type="EMBL" id="SVD13266.1"/>
    </source>
</evidence>
<protein>
    <submittedName>
        <fullName evidence="1">Uncharacterized protein</fullName>
    </submittedName>
</protein>
<name>A0A382STR5_9ZZZZ</name>
<dbReference type="AlphaFoldDB" id="A0A382STR5"/>
<proteinExistence type="predicted"/>
<organism evidence="1">
    <name type="scientific">marine metagenome</name>
    <dbReference type="NCBI Taxonomy" id="408172"/>
    <lineage>
        <taxon>unclassified sequences</taxon>
        <taxon>metagenomes</taxon>
        <taxon>ecological metagenomes</taxon>
    </lineage>
</organism>
<gene>
    <name evidence="1" type="ORF">METZ01_LOCUS366120</name>
</gene>
<accession>A0A382STR5</accession>
<dbReference type="EMBL" id="UINC01131516">
    <property type="protein sequence ID" value="SVD13266.1"/>
    <property type="molecule type" value="Genomic_DNA"/>
</dbReference>
<feature type="non-terminal residue" evidence="1">
    <location>
        <position position="77"/>
    </location>
</feature>
<reference evidence="1" key="1">
    <citation type="submission" date="2018-05" db="EMBL/GenBank/DDBJ databases">
        <authorList>
            <person name="Lanie J.A."/>
            <person name="Ng W.-L."/>
            <person name="Kazmierczak K.M."/>
            <person name="Andrzejewski T.M."/>
            <person name="Davidsen T.M."/>
            <person name="Wayne K.J."/>
            <person name="Tettelin H."/>
            <person name="Glass J.I."/>
            <person name="Rusch D."/>
            <person name="Podicherti R."/>
            <person name="Tsui H.-C.T."/>
            <person name="Winkler M.E."/>
        </authorList>
    </citation>
    <scope>NUCLEOTIDE SEQUENCE</scope>
</reference>